<proteinExistence type="predicted"/>
<keyword evidence="2" id="KW-1185">Reference proteome</keyword>
<reference evidence="1 2" key="1">
    <citation type="submission" date="2018-11" db="EMBL/GenBank/DDBJ databases">
        <title>Rufibacter latericius sp. nov., isolated from water in Baiyang Lake.</title>
        <authorList>
            <person name="Yang Y."/>
        </authorList>
    </citation>
    <scope>NUCLEOTIDE SEQUENCE [LARGE SCALE GENOMIC DNA]</scope>
    <source>
        <strain evidence="1 2">R-22-1c-1</strain>
    </source>
</reference>
<accession>A0A3M9MG40</accession>
<organism evidence="1 2">
    <name type="scientific">Rufibacter latericius</name>
    <dbReference type="NCBI Taxonomy" id="2487040"/>
    <lineage>
        <taxon>Bacteria</taxon>
        <taxon>Pseudomonadati</taxon>
        <taxon>Bacteroidota</taxon>
        <taxon>Cytophagia</taxon>
        <taxon>Cytophagales</taxon>
        <taxon>Hymenobacteraceae</taxon>
        <taxon>Rufibacter</taxon>
    </lineage>
</organism>
<evidence type="ECO:0000313" key="1">
    <source>
        <dbReference type="EMBL" id="RNI24522.1"/>
    </source>
</evidence>
<dbReference type="EMBL" id="RJJD01000011">
    <property type="protein sequence ID" value="RNI24522.1"/>
    <property type="molecule type" value="Genomic_DNA"/>
</dbReference>
<sequence length="59" mass="6748">MLFESYSYNEKPLVLPAYAETPLFGGSRITIINPAIKRSMEKLGFREPSDNQFKTIHLS</sequence>
<comment type="caution">
    <text evidence="1">The sequence shown here is derived from an EMBL/GenBank/DDBJ whole genome shotgun (WGS) entry which is preliminary data.</text>
</comment>
<evidence type="ECO:0000313" key="2">
    <source>
        <dbReference type="Proteomes" id="UP000272117"/>
    </source>
</evidence>
<dbReference type="RefSeq" id="WP_123128081.1">
    <property type="nucleotide sequence ID" value="NZ_RJJD01000011.1"/>
</dbReference>
<dbReference type="AlphaFoldDB" id="A0A3M9MG40"/>
<name>A0A3M9MG40_9BACT</name>
<protein>
    <submittedName>
        <fullName evidence="1">Uncharacterized protein</fullName>
    </submittedName>
</protein>
<dbReference type="Proteomes" id="UP000272117">
    <property type="component" value="Unassembled WGS sequence"/>
</dbReference>
<gene>
    <name evidence="1" type="ORF">EFB08_16540</name>
</gene>